<comment type="caution">
    <text evidence="2">The sequence shown here is derived from an EMBL/GenBank/DDBJ whole genome shotgun (WGS) entry which is preliminary data.</text>
</comment>
<dbReference type="AlphaFoldDB" id="A0A2T0LG54"/>
<organism evidence="2 3">
    <name type="scientific">Planifilum fimeticola</name>
    <dbReference type="NCBI Taxonomy" id="201975"/>
    <lineage>
        <taxon>Bacteria</taxon>
        <taxon>Bacillati</taxon>
        <taxon>Bacillota</taxon>
        <taxon>Bacilli</taxon>
        <taxon>Bacillales</taxon>
        <taxon>Thermoactinomycetaceae</taxon>
        <taxon>Planifilum</taxon>
    </lineage>
</organism>
<name>A0A2T0LG54_9BACL</name>
<proteinExistence type="predicted"/>
<dbReference type="PROSITE" id="PS51819">
    <property type="entry name" value="VOC"/>
    <property type="match status" value="1"/>
</dbReference>
<dbReference type="Gene3D" id="3.10.180.10">
    <property type="entry name" value="2,3-Dihydroxybiphenyl 1,2-Dioxygenase, domain 1"/>
    <property type="match status" value="1"/>
</dbReference>
<dbReference type="RefSeq" id="WP_106344615.1">
    <property type="nucleotide sequence ID" value="NZ_PVNE01000007.1"/>
</dbReference>
<accession>A0A2T0LG54</accession>
<dbReference type="EMBL" id="PVNE01000007">
    <property type="protein sequence ID" value="PRX41252.1"/>
    <property type="molecule type" value="Genomic_DNA"/>
</dbReference>
<dbReference type="SUPFAM" id="SSF54593">
    <property type="entry name" value="Glyoxalase/Bleomycin resistance protein/Dihydroxybiphenyl dioxygenase"/>
    <property type="match status" value="1"/>
</dbReference>
<reference evidence="2 3" key="1">
    <citation type="submission" date="2018-03" db="EMBL/GenBank/DDBJ databases">
        <title>Genomic Encyclopedia of Archaeal and Bacterial Type Strains, Phase II (KMG-II): from individual species to whole genera.</title>
        <authorList>
            <person name="Goeker M."/>
        </authorList>
    </citation>
    <scope>NUCLEOTIDE SEQUENCE [LARGE SCALE GENOMIC DNA]</scope>
    <source>
        <strain evidence="2 3">DSM 44946</strain>
    </source>
</reference>
<evidence type="ECO:0000259" key="1">
    <source>
        <dbReference type="PROSITE" id="PS51819"/>
    </source>
</evidence>
<dbReference type="InterPro" id="IPR037523">
    <property type="entry name" value="VOC_core"/>
</dbReference>
<dbReference type="Proteomes" id="UP000237797">
    <property type="component" value="Unassembled WGS sequence"/>
</dbReference>
<gene>
    <name evidence="2" type="ORF">CLV97_10718</name>
</gene>
<protein>
    <recommendedName>
        <fullName evidence="1">VOC domain-containing protein</fullName>
    </recommendedName>
</protein>
<sequence>MITHFAELRLPTVSLSGTKQVYNQRLGLPVVDESSDQISFSLTPFTRLSFFLSDKPLAPAHFAVQVPYSRFYEAADLIRQSGLLIAAWPDGREIDEIPIRRNLYFRDGDGNLLELIAHSYISEDAIPAHGPLNALYLREIGFPVQSVSRFRSWLETELGFRSKEPTEQFSFVISGTAHAVTVDRNRPWIPIAMRALKPDMHVVLGTPDEDFFSRLCSRFERADRGDRMEVSLEKDGYNFSVRLTSDFDADTVRRLNLPQGD</sequence>
<feature type="domain" description="VOC" evidence="1">
    <location>
        <begin position="1"/>
        <end position="118"/>
    </location>
</feature>
<dbReference type="InterPro" id="IPR029068">
    <property type="entry name" value="Glyas_Bleomycin-R_OHBP_Dase"/>
</dbReference>
<dbReference type="OrthoDB" id="2380125at2"/>
<evidence type="ECO:0000313" key="3">
    <source>
        <dbReference type="Proteomes" id="UP000237797"/>
    </source>
</evidence>
<keyword evidence="3" id="KW-1185">Reference proteome</keyword>
<evidence type="ECO:0000313" key="2">
    <source>
        <dbReference type="EMBL" id="PRX41252.1"/>
    </source>
</evidence>